<dbReference type="AlphaFoldDB" id="C0Z2V2"/>
<evidence type="ECO:0000313" key="1">
    <source>
        <dbReference type="EMBL" id="BAH57031.1"/>
    </source>
</evidence>
<proteinExistence type="evidence at transcript level"/>
<protein>
    <submittedName>
        <fullName evidence="1">AT1G27290 protein</fullName>
    </submittedName>
</protein>
<gene>
    <name evidence="1" type="ordered locus">At1g27290</name>
</gene>
<organism evidence="1">
    <name type="scientific">Arabidopsis thaliana</name>
    <name type="common">Mouse-ear cress</name>
    <dbReference type="NCBI Taxonomy" id="3702"/>
    <lineage>
        <taxon>Eukaryota</taxon>
        <taxon>Viridiplantae</taxon>
        <taxon>Streptophyta</taxon>
        <taxon>Embryophyta</taxon>
        <taxon>Tracheophyta</taxon>
        <taxon>Spermatophyta</taxon>
        <taxon>Magnoliopsida</taxon>
        <taxon>eudicotyledons</taxon>
        <taxon>Gunneridae</taxon>
        <taxon>Pentapetalae</taxon>
        <taxon>rosids</taxon>
        <taxon>malvids</taxon>
        <taxon>Brassicales</taxon>
        <taxon>Brassicaceae</taxon>
        <taxon>Camelineae</taxon>
        <taxon>Arabidopsis</taxon>
    </lineage>
</organism>
<accession>C0Z2V2</accession>
<reference evidence="1" key="1">
    <citation type="journal article" date="2009" name="DNA Res.">
        <title>Analysis of multiple occurrences of alternative splicing events in Arabidopsis thaliana using novel sequenced full-length cDNAs.</title>
        <authorList>
            <person name="Iida K."/>
            <person name="Fukami-Kobayashi K."/>
            <person name="Toyoda A."/>
            <person name="Sakaki Y."/>
            <person name="Kobayashi M."/>
            <person name="Seki M."/>
            <person name="Shinozaki K."/>
        </authorList>
    </citation>
    <scope>NUCLEOTIDE SEQUENCE</scope>
    <source>
        <tissue evidence="1">Rosette leaf</tissue>
    </source>
</reference>
<sequence>MMRRQRDEQQSRVFYDLSSLVLNLLRSPPMPISLPDHFLDSLLRLDATFSFRKGDF</sequence>
<dbReference type="EMBL" id="AK318916">
    <property type="protein sequence ID" value="BAH57031.1"/>
    <property type="molecule type" value="mRNA"/>
</dbReference>
<name>C0Z2V2_ARATH</name>